<evidence type="ECO:0000259" key="4">
    <source>
        <dbReference type="PROSITE" id="PS50887"/>
    </source>
</evidence>
<dbReference type="SMART" id="SM00052">
    <property type="entry name" value="EAL"/>
    <property type="match status" value="1"/>
</dbReference>
<dbReference type="InterPro" id="IPR000160">
    <property type="entry name" value="GGDEF_dom"/>
</dbReference>
<evidence type="ECO:0000259" key="3">
    <source>
        <dbReference type="PROSITE" id="PS50883"/>
    </source>
</evidence>
<dbReference type="InterPro" id="IPR035965">
    <property type="entry name" value="PAS-like_dom_sf"/>
</dbReference>
<protein>
    <submittedName>
        <fullName evidence="5">Cyclic di-GMP phosphodiesterase Gmr</fullName>
        <ecNumber evidence="5">3.1.4.52</ecNumber>
    </submittedName>
</protein>
<accession>A0A1J5R441</accession>
<dbReference type="Pfam" id="PF07695">
    <property type="entry name" value="7TMR-DISM_7TM"/>
    <property type="match status" value="1"/>
</dbReference>
<organism evidence="5">
    <name type="scientific">mine drainage metagenome</name>
    <dbReference type="NCBI Taxonomy" id="410659"/>
    <lineage>
        <taxon>unclassified sequences</taxon>
        <taxon>metagenomes</taxon>
        <taxon>ecological metagenomes</taxon>
    </lineage>
</organism>
<name>A0A1J5R441_9ZZZZ</name>
<gene>
    <name evidence="5" type="primary">gmr_155</name>
    <name evidence="5" type="ORF">GALL_313870</name>
</gene>
<dbReference type="InterPro" id="IPR001610">
    <property type="entry name" value="PAC"/>
</dbReference>
<dbReference type="InterPro" id="IPR029787">
    <property type="entry name" value="Nucleotide_cyclase"/>
</dbReference>
<keyword evidence="1" id="KW-1133">Transmembrane helix</keyword>
<dbReference type="Gene3D" id="3.30.70.270">
    <property type="match status" value="1"/>
</dbReference>
<dbReference type="SUPFAM" id="SSF55073">
    <property type="entry name" value="Nucleotide cyclase"/>
    <property type="match status" value="1"/>
</dbReference>
<evidence type="ECO:0000256" key="1">
    <source>
        <dbReference type="SAM" id="Phobius"/>
    </source>
</evidence>
<dbReference type="GO" id="GO:0071111">
    <property type="term" value="F:cyclic-guanylate-specific phosphodiesterase activity"/>
    <property type="evidence" value="ECO:0007669"/>
    <property type="project" value="UniProtKB-EC"/>
</dbReference>
<comment type="caution">
    <text evidence="5">The sequence shown here is derived from an EMBL/GenBank/DDBJ whole genome shotgun (WGS) entry which is preliminary data.</text>
</comment>
<dbReference type="PROSITE" id="PS50887">
    <property type="entry name" value="GGDEF"/>
    <property type="match status" value="1"/>
</dbReference>
<dbReference type="Gene3D" id="3.20.20.450">
    <property type="entry name" value="EAL domain"/>
    <property type="match status" value="1"/>
</dbReference>
<dbReference type="SMART" id="SM00267">
    <property type="entry name" value="GGDEF"/>
    <property type="match status" value="1"/>
</dbReference>
<dbReference type="SUPFAM" id="SSF55785">
    <property type="entry name" value="PYP-like sensor domain (PAS domain)"/>
    <property type="match status" value="1"/>
</dbReference>
<dbReference type="InterPro" id="IPR013655">
    <property type="entry name" value="PAS_fold_3"/>
</dbReference>
<feature type="transmembrane region" description="Helical" evidence="1">
    <location>
        <begin position="84"/>
        <end position="107"/>
    </location>
</feature>
<dbReference type="EC" id="3.1.4.52" evidence="5"/>
<dbReference type="Pfam" id="PF08447">
    <property type="entry name" value="PAS_3"/>
    <property type="match status" value="1"/>
</dbReference>
<dbReference type="Pfam" id="PF00990">
    <property type="entry name" value="GGDEF"/>
    <property type="match status" value="1"/>
</dbReference>
<dbReference type="AlphaFoldDB" id="A0A1J5R441"/>
<feature type="domain" description="EAL" evidence="3">
    <location>
        <begin position="477"/>
        <end position="730"/>
    </location>
</feature>
<keyword evidence="5" id="KW-0378">Hydrolase</keyword>
<dbReference type="InterPro" id="IPR000014">
    <property type="entry name" value="PAS"/>
</dbReference>
<dbReference type="PROSITE" id="PS50113">
    <property type="entry name" value="PAC"/>
    <property type="match status" value="1"/>
</dbReference>
<keyword evidence="1" id="KW-0812">Transmembrane</keyword>
<feature type="domain" description="PAC" evidence="2">
    <location>
        <begin position="245"/>
        <end position="298"/>
    </location>
</feature>
<dbReference type="Pfam" id="PF00563">
    <property type="entry name" value="EAL"/>
    <property type="match status" value="1"/>
</dbReference>
<dbReference type="EMBL" id="MLJW01000460">
    <property type="protein sequence ID" value="OIQ86764.1"/>
    <property type="molecule type" value="Genomic_DNA"/>
</dbReference>
<dbReference type="SUPFAM" id="SSF141868">
    <property type="entry name" value="EAL domain-like"/>
    <property type="match status" value="1"/>
</dbReference>
<feature type="transmembrane region" description="Helical" evidence="1">
    <location>
        <begin position="53"/>
        <end position="75"/>
    </location>
</feature>
<evidence type="ECO:0000259" key="2">
    <source>
        <dbReference type="PROSITE" id="PS50113"/>
    </source>
</evidence>
<dbReference type="InterPro" id="IPR052155">
    <property type="entry name" value="Biofilm_reg_signaling"/>
</dbReference>
<dbReference type="InterPro" id="IPR001633">
    <property type="entry name" value="EAL_dom"/>
</dbReference>
<dbReference type="PANTHER" id="PTHR44757:SF2">
    <property type="entry name" value="BIOFILM ARCHITECTURE MAINTENANCE PROTEIN MBAA"/>
    <property type="match status" value="1"/>
</dbReference>
<reference evidence="5" key="1">
    <citation type="submission" date="2016-10" db="EMBL/GenBank/DDBJ databases">
        <title>Sequence of Gallionella enrichment culture.</title>
        <authorList>
            <person name="Poehlein A."/>
            <person name="Muehling M."/>
            <person name="Daniel R."/>
        </authorList>
    </citation>
    <scope>NUCLEOTIDE SEQUENCE</scope>
</reference>
<dbReference type="InterPro" id="IPR011623">
    <property type="entry name" value="7TMR_DISM_rcpt_extracell_dom1"/>
</dbReference>
<dbReference type="PANTHER" id="PTHR44757">
    <property type="entry name" value="DIGUANYLATE CYCLASE DGCP"/>
    <property type="match status" value="1"/>
</dbReference>
<dbReference type="CDD" id="cd01949">
    <property type="entry name" value="GGDEF"/>
    <property type="match status" value="1"/>
</dbReference>
<dbReference type="Gene3D" id="2.10.70.100">
    <property type="match status" value="1"/>
</dbReference>
<dbReference type="FunFam" id="3.30.70.270:FF:000001">
    <property type="entry name" value="Diguanylate cyclase domain protein"/>
    <property type="match status" value="1"/>
</dbReference>
<dbReference type="Gene3D" id="3.30.450.20">
    <property type="entry name" value="PAS domain"/>
    <property type="match status" value="1"/>
</dbReference>
<dbReference type="CDD" id="cd01948">
    <property type="entry name" value="EAL"/>
    <property type="match status" value="1"/>
</dbReference>
<dbReference type="PROSITE" id="PS50883">
    <property type="entry name" value="EAL"/>
    <property type="match status" value="1"/>
</dbReference>
<evidence type="ECO:0000313" key="5">
    <source>
        <dbReference type="EMBL" id="OIQ86764.1"/>
    </source>
</evidence>
<dbReference type="InterPro" id="IPR043128">
    <property type="entry name" value="Rev_trsase/Diguanyl_cyclase"/>
</dbReference>
<dbReference type="InterPro" id="IPR035919">
    <property type="entry name" value="EAL_sf"/>
</dbReference>
<dbReference type="InterPro" id="IPR000700">
    <property type="entry name" value="PAS-assoc_C"/>
</dbReference>
<dbReference type="CDD" id="cd00130">
    <property type="entry name" value="PAS"/>
    <property type="match status" value="1"/>
</dbReference>
<keyword evidence="1" id="KW-0472">Membrane</keyword>
<feature type="transmembrane region" description="Helical" evidence="1">
    <location>
        <begin position="28"/>
        <end position="47"/>
    </location>
</feature>
<dbReference type="FunFam" id="3.20.20.450:FF:000001">
    <property type="entry name" value="Cyclic di-GMP phosphodiesterase yahA"/>
    <property type="match status" value="1"/>
</dbReference>
<feature type="domain" description="GGDEF" evidence="4">
    <location>
        <begin position="330"/>
        <end position="468"/>
    </location>
</feature>
<dbReference type="SMART" id="SM00086">
    <property type="entry name" value="PAC"/>
    <property type="match status" value="1"/>
</dbReference>
<sequence length="730" mass="81127">MVVYGCCGLLFASRFLALAERAPRALRLVRLGAALGLGLIALCIAADSQLGAALVAFNFSILFTLSMVLLGILAIRRKQVAGRYFLVATLFGMVGAASTTLSVWGWLPFNTLTYHGLEYGIIIEATLLALALAHRYNEMIAALSRVTVSRDELSREVAERKQAEEMLRKSESSLNDAQRIAGLGSFVLHAGSGLWESSDMLDGLFGIDRTHEHTLEGWLALLHPEDRPAMADYIKNEVFGQGGDLDREFRIIRHGDRAERWVHGIGKLECNAQGHPLQIHGTIQDITQRKIAEDEIRRLAFYDPLTRLPNRRLLMDRLNQALASSARSGRSGALLFIDLDNFKTLNDTLGHDIGDLLLQLVSRRLTACVREGDTVARLGGDEFVVMLEDLGEHALEAAAQTETIGEKILAALNQPYPLGPHNHHSTPSIGATLFKTHELAMDELLKQADIAMYQAKKAGRNTLRFFDPQMQANITARAALEEGLRHALANNQFELHYQLQATHDGWAVGAEALIRWQRPETGLVSPLMFIPLAEETGLILPLGQWVLETACDQIKRWEGSLHTRHLQLAINVSARQFHQVDFVQRVRLAIDRTGIQPDRLKLELTESLVLDDIDETIRRMHALREVGVRFSMDDFGTGYSSLSSLKKLPISQLKIDQSFVRDITNDPDGAIIVQTIIAMAINLGMEVIAEGVETEEQRAFLEQHGCPLCQGYLFGKPMPAEQFEALLLRS</sequence>
<proteinExistence type="predicted"/>
<dbReference type="NCBIfam" id="TIGR00254">
    <property type="entry name" value="GGDEF"/>
    <property type="match status" value="1"/>
</dbReference>